<gene>
    <name evidence="6" type="ORF">SAMN04488579_12829</name>
</gene>
<dbReference type="STRING" id="1528.SAMN04488579_12829"/>
<evidence type="ECO:0000256" key="2">
    <source>
        <dbReference type="ARBA" id="ARBA00022598"/>
    </source>
</evidence>
<feature type="transmembrane region" description="Helical" evidence="3">
    <location>
        <begin position="236"/>
        <end position="255"/>
    </location>
</feature>
<dbReference type="RefSeq" id="WP_090246983.1">
    <property type="nucleotide sequence ID" value="NZ_FNOU01000028.1"/>
</dbReference>
<proteinExistence type="inferred from homology"/>
<dbReference type="PANTHER" id="PTHR43201">
    <property type="entry name" value="ACYL-COA SYNTHETASE"/>
    <property type="match status" value="1"/>
</dbReference>
<dbReference type="PANTHER" id="PTHR43201:SF5">
    <property type="entry name" value="MEDIUM-CHAIN ACYL-COA LIGASE ACSF2, MITOCHONDRIAL"/>
    <property type="match status" value="1"/>
</dbReference>
<name>A0A1H3JBB0_EUBBA</name>
<dbReference type="OrthoDB" id="9803968at2"/>
<dbReference type="Pfam" id="PF00501">
    <property type="entry name" value="AMP-binding"/>
    <property type="match status" value="1"/>
</dbReference>
<comment type="similarity">
    <text evidence="1">Belongs to the ATP-dependent AMP-binding enzyme family.</text>
</comment>
<protein>
    <submittedName>
        <fullName evidence="6">Fatty-acyl-CoA synthase</fullName>
    </submittedName>
</protein>
<reference evidence="7" key="1">
    <citation type="submission" date="2016-10" db="EMBL/GenBank/DDBJ databases">
        <authorList>
            <person name="Varghese N."/>
            <person name="Submissions S."/>
        </authorList>
    </citation>
    <scope>NUCLEOTIDE SEQUENCE [LARGE SCALE GENOMIC DNA]</scope>
    <source>
        <strain evidence="7">VPI 5359</strain>
    </source>
</reference>
<dbReference type="InterPro" id="IPR045851">
    <property type="entry name" value="AMP-bd_C_sf"/>
</dbReference>
<evidence type="ECO:0000256" key="1">
    <source>
        <dbReference type="ARBA" id="ARBA00006432"/>
    </source>
</evidence>
<dbReference type="AlphaFoldDB" id="A0A1H3JBB0"/>
<evidence type="ECO:0000313" key="6">
    <source>
        <dbReference type="EMBL" id="SDY37253.1"/>
    </source>
</evidence>
<dbReference type="Gene3D" id="3.40.50.12780">
    <property type="entry name" value="N-terminal domain of ligase-like"/>
    <property type="match status" value="1"/>
</dbReference>
<dbReference type="Proteomes" id="UP000199652">
    <property type="component" value="Unassembled WGS sequence"/>
</dbReference>
<dbReference type="InterPro" id="IPR042099">
    <property type="entry name" value="ANL_N_sf"/>
</dbReference>
<dbReference type="SUPFAM" id="SSF56801">
    <property type="entry name" value="Acetyl-CoA synthetase-like"/>
    <property type="match status" value="1"/>
</dbReference>
<dbReference type="InterPro" id="IPR000873">
    <property type="entry name" value="AMP-dep_synth/lig_dom"/>
</dbReference>
<sequence length="559" mass="61576">MKGSLKNRRKALMASDRYRPSDGIFDVFNRIACQFPEWDCIITDSHTLSYRDVFDRSIHLAKRLSSCGIGQGRHVAFALENTPHYIILVLALSYLGAIKIPLNIKLSSTAMATIIKQSDADYFLTTQNVALHLNIDAFTVLTPSVSRLLIDSEAPDQIHGFSALAPSEPGDRPLIHKAKVHPDDVSDIIFTSGSTNAPKGVLLTHGMLLKSAWSSCINRGFEWGRRIYIPLPLFHVYGYVEGFLASVLVGGAIIISPGRFSAKKAIALMAETRVNDILAVPSIISKILREPSLKSVNMSALHAVYCSASIPPPSIWAEIRRGLHVSDVITGYGMTEVSGASVQTDPTDSDFILQSRVGKILYYPLAKTEKCTPAITYRVVKTEDGQIANIGEIGELWCQGPIVTLGYYHNVEANEKAFTPDGWFKTGDLGMFDASGYLTFYGRMDDIYKINGENVSPSLIESQIMANENVLNAAIVPIPDSQLGQVGVAFIELSQDAPFRRQQLLRHLQGNLASFQMPRHFFFLTKKEWPLTASGKVIRHKLQVRALALVQDLQAGGID</sequence>
<dbReference type="Pfam" id="PF13193">
    <property type="entry name" value="AMP-binding_C"/>
    <property type="match status" value="1"/>
</dbReference>
<feature type="domain" description="AMP-dependent synthetase/ligase" evidence="4">
    <location>
        <begin position="31"/>
        <end position="408"/>
    </location>
</feature>
<evidence type="ECO:0000259" key="4">
    <source>
        <dbReference type="Pfam" id="PF00501"/>
    </source>
</evidence>
<keyword evidence="7" id="KW-1185">Reference proteome</keyword>
<evidence type="ECO:0000256" key="3">
    <source>
        <dbReference type="SAM" id="Phobius"/>
    </source>
</evidence>
<evidence type="ECO:0000259" key="5">
    <source>
        <dbReference type="Pfam" id="PF13193"/>
    </source>
</evidence>
<keyword evidence="3" id="KW-0812">Transmembrane</keyword>
<evidence type="ECO:0000313" key="7">
    <source>
        <dbReference type="Proteomes" id="UP000199652"/>
    </source>
</evidence>
<feature type="domain" description="AMP-binding enzyme C-terminal" evidence="5">
    <location>
        <begin position="460"/>
        <end position="536"/>
    </location>
</feature>
<dbReference type="Gene3D" id="3.30.300.30">
    <property type="match status" value="1"/>
</dbReference>
<dbReference type="EMBL" id="FNOU01000028">
    <property type="protein sequence ID" value="SDY37253.1"/>
    <property type="molecule type" value="Genomic_DNA"/>
</dbReference>
<keyword evidence="3" id="KW-1133">Transmembrane helix</keyword>
<organism evidence="6 7">
    <name type="scientific">Eubacterium barkeri</name>
    <name type="common">Clostridium barkeri</name>
    <dbReference type="NCBI Taxonomy" id="1528"/>
    <lineage>
        <taxon>Bacteria</taxon>
        <taxon>Bacillati</taxon>
        <taxon>Bacillota</taxon>
        <taxon>Clostridia</taxon>
        <taxon>Eubacteriales</taxon>
        <taxon>Eubacteriaceae</taxon>
        <taxon>Eubacterium</taxon>
    </lineage>
</organism>
<accession>A0A1H3JBB0</accession>
<keyword evidence="3" id="KW-0472">Membrane</keyword>
<keyword evidence="2" id="KW-0436">Ligase</keyword>
<dbReference type="GO" id="GO:0031956">
    <property type="term" value="F:medium-chain fatty acid-CoA ligase activity"/>
    <property type="evidence" value="ECO:0007669"/>
    <property type="project" value="TreeGrafter"/>
</dbReference>
<dbReference type="GO" id="GO:0006631">
    <property type="term" value="P:fatty acid metabolic process"/>
    <property type="evidence" value="ECO:0007669"/>
    <property type="project" value="TreeGrafter"/>
</dbReference>
<dbReference type="InterPro" id="IPR025110">
    <property type="entry name" value="AMP-bd_C"/>
</dbReference>